<dbReference type="Gene3D" id="1.20.990.10">
    <property type="entry name" value="NADPH-cytochrome p450 Reductase, Chain A, domain 3"/>
    <property type="match status" value="1"/>
</dbReference>
<dbReference type="PROSITE" id="PS51384">
    <property type="entry name" value="FAD_FR"/>
    <property type="match status" value="1"/>
</dbReference>
<feature type="domain" description="Flavodoxin-like" evidence="10">
    <location>
        <begin position="153"/>
        <end position="297"/>
    </location>
</feature>
<evidence type="ECO:0000256" key="8">
    <source>
        <dbReference type="SAM" id="MobiDB-lite"/>
    </source>
</evidence>
<dbReference type="Gene3D" id="2.40.30.10">
    <property type="entry name" value="Translation factors"/>
    <property type="match status" value="1"/>
</dbReference>
<sequence length="685" mass="75297">MKVTQLALLFSTLALAAIPVISADSVPVASIVSSEGGSSGGNPTSSSRSSSATPSSTNSSSSASTPSSTSESENNSSSSSGSGSGSDSSNGYLYTTLVIEIPIPTGSNTPRISQQSSSAFQNMKAQGLTVFAVAAMGAVAENRDIDAAYERDLLILYATETGNALDVAEQLAREAQRRLFSVRLISTDAYPLEDLVHETLVVFVVSTAGSGQEPRPMTAMWNMLLRADLPTDIFEDLDFAVFGLGDTAYEKYCWAAKKLSRRLQSLGAREICVRGEGDEQHSLGIVGALDAWTPLVFGALEEQAPPPLGATFEDVNALPPPRITIASSSGTVSTATESSYLKQPNGYHHVTVRCNDRMTAQDWYQDVRHIELDLEEDISYAPGDVAIIHPILPVATVESFLQSVGWSDIADEEFHFSQTYGSLPVPDAIPRRTTLRRLFTNYLDIECVPRRSFFRLLRHFARDDLESEKLAEFCSPEGGADEIYDYVTRVRRTTREVLAEFRSVQIPKEYIFDLFQLLRPRQFSIASSACVHRRQLHLCVAIVRYKTKIKIERRGVCTTYLASLKPGDALHIGIQKGFLSLPEGMKTPVVCIGPGTGVAPMRALINQRVYDGAEDNTLYFGCRSISKDHHYGSEWKALIDNYKLTYRPAFSRDGPEGVKRTGTERRLGVYLRVVQQDAYRSERRN</sequence>
<dbReference type="Pfam" id="PF00667">
    <property type="entry name" value="FAD_binding_1"/>
    <property type="match status" value="1"/>
</dbReference>
<comment type="cofactor">
    <cofactor evidence="1">
        <name>FMN</name>
        <dbReference type="ChEBI" id="CHEBI:58210"/>
    </cofactor>
</comment>
<evidence type="ECO:0000256" key="5">
    <source>
        <dbReference type="ARBA" id="ARBA00022827"/>
    </source>
</evidence>
<evidence type="ECO:0000313" key="12">
    <source>
        <dbReference type="EMBL" id="THH00704.1"/>
    </source>
</evidence>
<dbReference type="InterPro" id="IPR008254">
    <property type="entry name" value="Flavodoxin/NO_synth"/>
</dbReference>
<dbReference type="InterPro" id="IPR017938">
    <property type="entry name" value="Riboflavin_synthase-like_b-brl"/>
</dbReference>
<organism evidence="12 13">
    <name type="scientific">Phellinidium pouzarii</name>
    <dbReference type="NCBI Taxonomy" id="167371"/>
    <lineage>
        <taxon>Eukaryota</taxon>
        <taxon>Fungi</taxon>
        <taxon>Dikarya</taxon>
        <taxon>Basidiomycota</taxon>
        <taxon>Agaricomycotina</taxon>
        <taxon>Agaricomycetes</taxon>
        <taxon>Hymenochaetales</taxon>
        <taxon>Hymenochaetaceae</taxon>
        <taxon>Phellinidium</taxon>
    </lineage>
</organism>
<comment type="cofactor">
    <cofactor evidence="2">
        <name>FAD</name>
        <dbReference type="ChEBI" id="CHEBI:57692"/>
    </cofactor>
</comment>
<proteinExistence type="predicted"/>
<name>A0A4S4KQP4_9AGAM</name>
<dbReference type="PANTHER" id="PTHR19384:SF10">
    <property type="entry name" value="NADPH-DEPENDENT DIFLAVIN OXIDOREDUCTASE 1"/>
    <property type="match status" value="1"/>
</dbReference>
<dbReference type="InterPro" id="IPR017927">
    <property type="entry name" value="FAD-bd_FR_type"/>
</dbReference>
<evidence type="ECO:0000259" key="10">
    <source>
        <dbReference type="PROSITE" id="PS50902"/>
    </source>
</evidence>
<gene>
    <name evidence="12" type="ORF">EW145_g7039</name>
</gene>
<keyword evidence="5" id="KW-0274">FAD</keyword>
<dbReference type="SUPFAM" id="SSF63380">
    <property type="entry name" value="Riboflavin synthase domain-like"/>
    <property type="match status" value="1"/>
</dbReference>
<keyword evidence="9" id="KW-0732">Signal</keyword>
<keyword evidence="13" id="KW-1185">Reference proteome</keyword>
<dbReference type="InterPro" id="IPR039261">
    <property type="entry name" value="FNR_nucleotide-bd"/>
</dbReference>
<reference evidence="12 13" key="1">
    <citation type="submission" date="2019-02" db="EMBL/GenBank/DDBJ databases">
        <title>Genome sequencing of the rare red list fungi Phellinidium pouzarii.</title>
        <authorList>
            <person name="Buettner E."/>
            <person name="Kellner H."/>
        </authorList>
    </citation>
    <scope>NUCLEOTIDE SEQUENCE [LARGE SCALE GENOMIC DNA]</scope>
    <source>
        <strain evidence="12 13">DSM 108285</strain>
    </source>
</reference>
<keyword evidence="7" id="KW-0560">Oxidoreductase</keyword>
<evidence type="ECO:0000256" key="4">
    <source>
        <dbReference type="ARBA" id="ARBA00022643"/>
    </source>
</evidence>
<dbReference type="GO" id="GO:0016491">
    <property type="term" value="F:oxidoreductase activity"/>
    <property type="evidence" value="ECO:0007669"/>
    <property type="project" value="UniProtKB-KW"/>
</dbReference>
<dbReference type="OrthoDB" id="1856718at2759"/>
<evidence type="ECO:0000313" key="13">
    <source>
        <dbReference type="Proteomes" id="UP000308199"/>
    </source>
</evidence>
<keyword evidence="6" id="KW-0521">NADP</keyword>
<dbReference type="InterPro" id="IPR001709">
    <property type="entry name" value="Flavoprot_Pyr_Nucl_cyt_Rdtase"/>
</dbReference>
<dbReference type="InterPro" id="IPR001433">
    <property type="entry name" value="OxRdtase_FAD/NAD-bd"/>
</dbReference>
<dbReference type="InterPro" id="IPR023173">
    <property type="entry name" value="NADPH_Cyt_P450_Rdtase_alpha"/>
</dbReference>
<dbReference type="Proteomes" id="UP000308199">
    <property type="component" value="Unassembled WGS sequence"/>
</dbReference>
<evidence type="ECO:0000256" key="7">
    <source>
        <dbReference type="ARBA" id="ARBA00023002"/>
    </source>
</evidence>
<feature type="region of interest" description="Disordered" evidence="8">
    <location>
        <begin position="33"/>
        <end position="88"/>
    </location>
</feature>
<keyword evidence="4" id="KW-0288">FMN</keyword>
<dbReference type="InterPro" id="IPR001094">
    <property type="entry name" value="Flavdoxin-like"/>
</dbReference>
<dbReference type="InterPro" id="IPR003097">
    <property type="entry name" value="CysJ-like_FAD-binding"/>
</dbReference>
<feature type="signal peptide" evidence="9">
    <location>
        <begin position="1"/>
        <end position="23"/>
    </location>
</feature>
<comment type="caution">
    <text evidence="12">The sequence shown here is derived from an EMBL/GenBank/DDBJ whole genome shotgun (WGS) entry which is preliminary data.</text>
</comment>
<keyword evidence="3" id="KW-0285">Flavoprotein</keyword>
<dbReference type="Pfam" id="PF00258">
    <property type="entry name" value="Flavodoxin_1"/>
    <property type="match status" value="1"/>
</dbReference>
<dbReference type="EMBL" id="SGPK01000622">
    <property type="protein sequence ID" value="THH00704.1"/>
    <property type="molecule type" value="Genomic_DNA"/>
</dbReference>
<dbReference type="PRINTS" id="PR00369">
    <property type="entry name" value="FLAVODOXIN"/>
</dbReference>
<dbReference type="PROSITE" id="PS50902">
    <property type="entry name" value="FLAVODOXIN_LIKE"/>
    <property type="match status" value="1"/>
</dbReference>
<evidence type="ECO:0000259" key="11">
    <source>
        <dbReference type="PROSITE" id="PS51384"/>
    </source>
</evidence>
<dbReference type="SUPFAM" id="SSF52218">
    <property type="entry name" value="Flavoproteins"/>
    <property type="match status" value="1"/>
</dbReference>
<accession>A0A4S4KQP4</accession>
<dbReference type="GO" id="GO:0005829">
    <property type="term" value="C:cytosol"/>
    <property type="evidence" value="ECO:0007669"/>
    <property type="project" value="TreeGrafter"/>
</dbReference>
<evidence type="ECO:0000256" key="9">
    <source>
        <dbReference type="SAM" id="SignalP"/>
    </source>
</evidence>
<evidence type="ECO:0000256" key="6">
    <source>
        <dbReference type="ARBA" id="ARBA00022857"/>
    </source>
</evidence>
<dbReference type="PANTHER" id="PTHR19384">
    <property type="entry name" value="NITRIC OXIDE SYNTHASE-RELATED"/>
    <property type="match status" value="1"/>
</dbReference>
<dbReference type="GO" id="GO:0010181">
    <property type="term" value="F:FMN binding"/>
    <property type="evidence" value="ECO:0007669"/>
    <property type="project" value="InterPro"/>
</dbReference>
<dbReference type="InterPro" id="IPR029039">
    <property type="entry name" value="Flavoprotein-like_sf"/>
</dbReference>
<dbReference type="Gene3D" id="3.40.50.80">
    <property type="entry name" value="Nucleotide-binding domain of ferredoxin-NADP reductase (FNR) module"/>
    <property type="match status" value="1"/>
</dbReference>
<dbReference type="PRINTS" id="PR00371">
    <property type="entry name" value="FPNCR"/>
</dbReference>
<dbReference type="Gene3D" id="3.40.50.360">
    <property type="match status" value="1"/>
</dbReference>
<evidence type="ECO:0000256" key="3">
    <source>
        <dbReference type="ARBA" id="ARBA00022630"/>
    </source>
</evidence>
<protein>
    <recommendedName>
        <fullName evidence="14">NADPH-dependent diflavin oxidoreductase 1</fullName>
    </recommendedName>
</protein>
<dbReference type="SUPFAM" id="SSF52343">
    <property type="entry name" value="Ferredoxin reductase-like, C-terminal NADP-linked domain"/>
    <property type="match status" value="1"/>
</dbReference>
<dbReference type="AlphaFoldDB" id="A0A4S4KQP4"/>
<evidence type="ECO:0000256" key="1">
    <source>
        <dbReference type="ARBA" id="ARBA00001917"/>
    </source>
</evidence>
<feature type="domain" description="FAD-binding FR-type" evidence="11">
    <location>
        <begin position="345"/>
        <end position="582"/>
    </location>
</feature>
<dbReference type="GO" id="GO:0050660">
    <property type="term" value="F:flavin adenine dinucleotide binding"/>
    <property type="evidence" value="ECO:0007669"/>
    <property type="project" value="TreeGrafter"/>
</dbReference>
<evidence type="ECO:0000256" key="2">
    <source>
        <dbReference type="ARBA" id="ARBA00001974"/>
    </source>
</evidence>
<dbReference type="Pfam" id="PF00175">
    <property type="entry name" value="NAD_binding_1"/>
    <property type="match status" value="1"/>
</dbReference>
<feature type="chain" id="PRO_5020823689" description="NADPH-dependent diflavin oxidoreductase 1" evidence="9">
    <location>
        <begin position="24"/>
        <end position="685"/>
    </location>
</feature>
<evidence type="ECO:0008006" key="14">
    <source>
        <dbReference type="Google" id="ProtNLM"/>
    </source>
</evidence>